<name>A0A9J6A5N3_SOLCO</name>
<dbReference type="Proteomes" id="UP000824120">
    <property type="component" value="Chromosome 2"/>
</dbReference>
<comment type="caution">
    <text evidence="1">The sequence shown here is derived from an EMBL/GenBank/DDBJ whole genome shotgun (WGS) entry which is preliminary data.</text>
</comment>
<reference evidence="1 2" key="1">
    <citation type="submission" date="2020-09" db="EMBL/GenBank/DDBJ databases">
        <title>De no assembly of potato wild relative species, Solanum commersonii.</title>
        <authorList>
            <person name="Cho K."/>
        </authorList>
    </citation>
    <scope>NUCLEOTIDE SEQUENCE [LARGE SCALE GENOMIC DNA]</scope>
    <source>
        <strain evidence="1">LZ3.2</strain>
        <tissue evidence="1">Leaf</tissue>
    </source>
</reference>
<dbReference type="EMBL" id="JACXVP010000002">
    <property type="protein sequence ID" value="KAG5619680.1"/>
    <property type="molecule type" value="Genomic_DNA"/>
</dbReference>
<evidence type="ECO:0000313" key="1">
    <source>
        <dbReference type="EMBL" id="KAG5619680.1"/>
    </source>
</evidence>
<dbReference type="AlphaFoldDB" id="A0A9J6A5N3"/>
<organism evidence="1 2">
    <name type="scientific">Solanum commersonii</name>
    <name type="common">Commerson's wild potato</name>
    <name type="synonym">Commerson's nightshade</name>
    <dbReference type="NCBI Taxonomy" id="4109"/>
    <lineage>
        <taxon>Eukaryota</taxon>
        <taxon>Viridiplantae</taxon>
        <taxon>Streptophyta</taxon>
        <taxon>Embryophyta</taxon>
        <taxon>Tracheophyta</taxon>
        <taxon>Spermatophyta</taxon>
        <taxon>Magnoliopsida</taxon>
        <taxon>eudicotyledons</taxon>
        <taxon>Gunneridae</taxon>
        <taxon>Pentapetalae</taxon>
        <taxon>asterids</taxon>
        <taxon>lamiids</taxon>
        <taxon>Solanales</taxon>
        <taxon>Solanaceae</taxon>
        <taxon>Solanoideae</taxon>
        <taxon>Solaneae</taxon>
        <taxon>Solanum</taxon>
    </lineage>
</organism>
<evidence type="ECO:0000313" key="2">
    <source>
        <dbReference type="Proteomes" id="UP000824120"/>
    </source>
</evidence>
<keyword evidence="2" id="KW-1185">Reference proteome</keyword>
<sequence length="112" mass="12598">MNIHNKTQITHLKINCILKDSSCDTPLPKILMLAIFDTSANQELDATLTLKKRNTTDVFTHRLANRSSVWLTQDQQGLSTVCNGDECKEKTHFPFGEDKLLSSSLPQNPLQT</sequence>
<accession>A0A9J6A5N3</accession>
<gene>
    <name evidence="1" type="ORF">H5410_004898</name>
</gene>
<proteinExistence type="predicted"/>
<protein>
    <submittedName>
        <fullName evidence="1">Uncharacterized protein</fullName>
    </submittedName>
</protein>